<evidence type="ECO:0000256" key="1">
    <source>
        <dbReference type="SAM" id="SignalP"/>
    </source>
</evidence>
<organism evidence="2 3">
    <name type="scientific">Linum trigynum</name>
    <dbReference type="NCBI Taxonomy" id="586398"/>
    <lineage>
        <taxon>Eukaryota</taxon>
        <taxon>Viridiplantae</taxon>
        <taxon>Streptophyta</taxon>
        <taxon>Embryophyta</taxon>
        <taxon>Tracheophyta</taxon>
        <taxon>Spermatophyta</taxon>
        <taxon>Magnoliopsida</taxon>
        <taxon>eudicotyledons</taxon>
        <taxon>Gunneridae</taxon>
        <taxon>Pentapetalae</taxon>
        <taxon>rosids</taxon>
        <taxon>fabids</taxon>
        <taxon>Malpighiales</taxon>
        <taxon>Linaceae</taxon>
        <taxon>Linum</taxon>
    </lineage>
</organism>
<accession>A0AAV2CGB5</accession>
<dbReference type="EMBL" id="OZ034813">
    <property type="protein sequence ID" value="CAL1355324.1"/>
    <property type="molecule type" value="Genomic_DNA"/>
</dbReference>
<reference evidence="2 3" key="1">
    <citation type="submission" date="2024-04" db="EMBL/GenBank/DDBJ databases">
        <authorList>
            <person name="Fracassetti M."/>
        </authorList>
    </citation>
    <scope>NUCLEOTIDE SEQUENCE [LARGE SCALE GENOMIC DNA]</scope>
</reference>
<gene>
    <name evidence="2" type="ORF">LTRI10_LOCUS3093</name>
</gene>
<feature type="chain" id="PRO_5043584385" description="Secreted protein" evidence="1">
    <location>
        <begin position="25"/>
        <end position="121"/>
    </location>
</feature>
<evidence type="ECO:0000313" key="3">
    <source>
        <dbReference type="Proteomes" id="UP001497516"/>
    </source>
</evidence>
<dbReference type="Proteomes" id="UP001497516">
    <property type="component" value="Chromosome 1"/>
</dbReference>
<protein>
    <recommendedName>
        <fullName evidence="4">Secreted protein</fullName>
    </recommendedName>
</protein>
<evidence type="ECO:0008006" key="4">
    <source>
        <dbReference type="Google" id="ProtNLM"/>
    </source>
</evidence>
<dbReference type="AlphaFoldDB" id="A0AAV2CGB5"/>
<sequence>MRLRVPFTTGTIFPLFLCASKCCCFVHHNPRKRRFSNSPPTFFYLSLDLSSHDISLPLFLLPQTTTGPVVPYPQTATNPATIIFLSLQTTTVPVREVKQQGQLCRHHLPLPPENHEPASKM</sequence>
<feature type="signal peptide" evidence="1">
    <location>
        <begin position="1"/>
        <end position="24"/>
    </location>
</feature>
<keyword evidence="3" id="KW-1185">Reference proteome</keyword>
<evidence type="ECO:0000313" key="2">
    <source>
        <dbReference type="EMBL" id="CAL1355324.1"/>
    </source>
</evidence>
<keyword evidence="1" id="KW-0732">Signal</keyword>
<proteinExistence type="predicted"/>
<name>A0AAV2CGB5_9ROSI</name>